<dbReference type="InterPro" id="IPR011006">
    <property type="entry name" value="CheY-like_superfamily"/>
</dbReference>
<dbReference type="AlphaFoldDB" id="K0SE87"/>
<dbReference type="EMBL" id="AGNL01023316">
    <property type="protein sequence ID" value="EJK59236.1"/>
    <property type="molecule type" value="Genomic_DNA"/>
</dbReference>
<dbReference type="PANTHER" id="PTHR43719">
    <property type="entry name" value="TWO-COMPONENT HISTIDINE KINASE"/>
    <property type="match status" value="1"/>
</dbReference>
<keyword evidence="5" id="KW-1185">Reference proteome</keyword>
<evidence type="ECO:0000256" key="2">
    <source>
        <dbReference type="PROSITE-ProRule" id="PRU00169"/>
    </source>
</evidence>
<dbReference type="Gene3D" id="3.40.50.2300">
    <property type="match status" value="1"/>
</dbReference>
<name>K0SE87_THAOC</name>
<dbReference type="eggNOG" id="KOG0519">
    <property type="taxonomic scope" value="Eukaryota"/>
</dbReference>
<dbReference type="InterPro" id="IPR050956">
    <property type="entry name" value="2C_system_His_kinase"/>
</dbReference>
<sequence length="94" mass="10396">MLRSAPAPNMYSLILMDLRMPVMDGFEAAKIIKGSNACNIPIVALTGETSIENKNQCDEIGFDDYRTKPLKKPELKQLLLKLVPGWTDQDAAST</sequence>
<dbReference type="Pfam" id="PF00072">
    <property type="entry name" value="Response_reg"/>
    <property type="match status" value="1"/>
</dbReference>
<dbReference type="Proteomes" id="UP000266841">
    <property type="component" value="Unassembled WGS sequence"/>
</dbReference>
<dbReference type="PROSITE" id="PS50110">
    <property type="entry name" value="RESPONSE_REGULATORY"/>
    <property type="match status" value="1"/>
</dbReference>
<evidence type="ECO:0000313" key="5">
    <source>
        <dbReference type="Proteomes" id="UP000266841"/>
    </source>
</evidence>
<dbReference type="GO" id="GO:0000160">
    <property type="term" value="P:phosphorelay signal transduction system"/>
    <property type="evidence" value="ECO:0007669"/>
    <property type="project" value="InterPro"/>
</dbReference>
<dbReference type="SUPFAM" id="SSF52172">
    <property type="entry name" value="CheY-like"/>
    <property type="match status" value="1"/>
</dbReference>
<organism evidence="4 5">
    <name type="scientific">Thalassiosira oceanica</name>
    <name type="common">Marine diatom</name>
    <dbReference type="NCBI Taxonomy" id="159749"/>
    <lineage>
        <taxon>Eukaryota</taxon>
        <taxon>Sar</taxon>
        <taxon>Stramenopiles</taxon>
        <taxon>Ochrophyta</taxon>
        <taxon>Bacillariophyta</taxon>
        <taxon>Coscinodiscophyceae</taxon>
        <taxon>Thalassiosirophycidae</taxon>
        <taxon>Thalassiosirales</taxon>
        <taxon>Thalassiosiraceae</taxon>
        <taxon>Thalassiosira</taxon>
    </lineage>
</organism>
<protein>
    <recommendedName>
        <fullName evidence="3">Response regulatory domain-containing protein</fullName>
    </recommendedName>
</protein>
<proteinExistence type="predicted"/>
<dbReference type="InterPro" id="IPR001789">
    <property type="entry name" value="Sig_transdc_resp-reg_receiver"/>
</dbReference>
<evidence type="ECO:0000256" key="1">
    <source>
        <dbReference type="ARBA" id="ARBA00022553"/>
    </source>
</evidence>
<dbReference type="GO" id="GO:0005634">
    <property type="term" value="C:nucleus"/>
    <property type="evidence" value="ECO:0007669"/>
    <property type="project" value="TreeGrafter"/>
</dbReference>
<dbReference type="OrthoDB" id="48749at2759"/>
<accession>K0SE87</accession>
<feature type="modified residue" description="4-aspartylphosphate" evidence="2">
    <location>
        <position position="17"/>
    </location>
</feature>
<reference evidence="4 5" key="1">
    <citation type="journal article" date="2012" name="Genome Biol.">
        <title>Genome and low-iron response of an oceanic diatom adapted to chronic iron limitation.</title>
        <authorList>
            <person name="Lommer M."/>
            <person name="Specht M."/>
            <person name="Roy A.S."/>
            <person name="Kraemer L."/>
            <person name="Andreson R."/>
            <person name="Gutowska M.A."/>
            <person name="Wolf J."/>
            <person name="Bergner S.V."/>
            <person name="Schilhabel M.B."/>
            <person name="Klostermeier U.C."/>
            <person name="Beiko R.G."/>
            <person name="Rosenstiel P."/>
            <person name="Hippler M."/>
            <person name="Laroche J."/>
        </authorList>
    </citation>
    <scope>NUCLEOTIDE SEQUENCE [LARGE SCALE GENOMIC DNA]</scope>
    <source>
        <strain evidence="4 5">CCMP1005</strain>
    </source>
</reference>
<gene>
    <name evidence="4" type="ORF">THAOC_20569</name>
</gene>
<keyword evidence="1 2" id="KW-0597">Phosphoprotein</keyword>
<dbReference type="CDD" id="cd17546">
    <property type="entry name" value="REC_hyHK_CKI1_RcsC-like"/>
    <property type="match status" value="1"/>
</dbReference>
<comment type="caution">
    <text evidence="4">The sequence shown here is derived from an EMBL/GenBank/DDBJ whole genome shotgun (WGS) entry which is preliminary data.</text>
</comment>
<feature type="domain" description="Response regulatory" evidence="3">
    <location>
        <begin position="1"/>
        <end position="83"/>
    </location>
</feature>
<evidence type="ECO:0000313" key="4">
    <source>
        <dbReference type="EMBL" id="EJK59236.1"/>
    </source>
</evidence>
<evidence type="ECO:0000259" key="3">
    <source>
        <dbReference type="PROSITE" id="PS50110"/>
    </source>
</evidence>
<dbReference type="OMA" id="ILWANNT"/>
<dbReference type="PANTHER" id="PTHR43719:SF76">
    <property type="entry name" value="HISTIDINE KINASE"/>
    <property type="match status" value="1"/>
</dbReference>